<evidence type="ECO:0000313" key="4">
    <source>
        <dbReference type="EMBL" id="KAJ1919212.1"/>
    </source>
</evidence>
<feature type="region of interest" description="Disordered" evidence="1">
    <location>
        <begin position="184"/>
        <end position="330"/>
    </location>
</feature>
<comment type="caution">
    <text evidence="4">The sequence shown here is derived from an EMBL/GenBank/DDBJ whole genome shotgun (WGS) entry which is preliminary data.</text>
</comment>
<feature type="signal peptide" evidence="2">
    <location>
        <begin position="1"/>
        <end position="21"/>
    </location>
</feature>
<proteinExistence type="predicted"/>
<feature type="chain" id="PRO_5040926665" description="SCP domain-containing protein" evidence="2">
    <location>
        <begin position="22"/>
        <end position="458"/>
    </location>
</feature>
<feature type="compositionally biased region" description="Polar residues" evidence="1">
    <location>
        <begin position="291"/>
        <end position="306"/>
    </location>
</feature>
<gene>
    <name evidence="4" type="ORF">IWQ60_007304</name>
</gene>
<feature type="compositionally biased region" description="Pro residues" evidence="1">
    <location>
        <begin position="204"/>
        <end position="216"/>
    </location>
</feature>
<dbReference type="CDD" id="cd05379">
    <property type="entry name" value="CAP_bacterial"/>
    <property type="match status" value="1"/>
</dbReference>
<dbReference type="AlphaFoldDB" id="A0A9W7ZYF3"/>
<dbReference type="OrthoDB" id="568194at2759"/>
<name>A0A9W7ZYF3_9FUNG</name>
<dbReference type="Pfam" id="PF00188">
    <property type="entry name" value="CAP"/>
    <property type="match status" value="1"/>
</dbReference>
<keyword evidence="5" id="KW-1185">Reference proteome</keyword>
<feature type="region of interest" description="Disordered" evidence="1">
    <location>
        <begin position="430"/>
        <end position="458"/>
    </location>
</feature>
<dbReference type="PANTHER" id="PTHR31157">
    <property type="entry name" value="SCP DOMAIN-CONTAINING PROTEIN"/>
    <property type="match status" value="1"/>
</dbReference>
<dbReference type="PANTHER" id="PTHR31157:SF1">
    <property type="entry name" value="SCP DOMAIN-CONTAINING PROTEIN"/>
    <property type="match status" value="1"/>
</dbReference>
<feature type="compositionally biased region" description="Polar residues" evidence="1">
    <location>
        <begin position="430"/>
        <end position="439"/>
    </location>
</feature>
<dbReference type="SUPFAM" id="SSF55797">
    <property type="entry name" value="PR-1-like"/>
    <property type="match status" value="1"/>
</dbReference>
<feature type="compositionally biased region" description="Polar residues" evidence="1">
    <location>
        <begin position="236"/>
        <end position="245"/>
    </location>
</feature>
<dbReference type="EMBL" id="JANBPT010000480">
    <property type="protein sequence ID" value="KAJ1919212.1"/>
    <property type="molecule type" value="Genomic_DNA"/>
</dbReference>
<evidence type="ECO:0000259" key="3">
    <source>
        <dbReference type="Pfam" id="PF00188"/>
    </source>
</evidence>
<feature type="compositionally biased region" description="Polar residues" evidence="1">
    <location>
        <begin position="184"/>
        <end position="199"/>
    </location>
</feature>
<dbReference type="InterPro" id="IPR014044">
    <property type="entry name" value="CAP_dom"/>
</dbReference>
<dbReference type="Proteomes" id="UP001150569">
    <property type="component" value="Unassembled WGS sequence"/>
</dbReference>
<evidence type="ECO:0000256" key="1">
    <source>
        <dbReference type="SAM" id="MobiDB-lite"/>
    </source>
</evidence>
<reference evidence="4" key="1">
    <citation type="submission" date="2022-07" db="EMBL/GenBank/DDBJ databases">
        <title>Phylogenomic reconstructions and comparative analyses of Kickxellomycotina fungi.</title>
        <authorList>
            <person name="Reynolds N.K."/>
            <person name="Stajich J.E."/>
            <person name="Barry K."/>
            <person name="Grigoriev I.V."/>
            <person name="Crous P."/>
            <person name="Smith M.E."/>
        </authorList>
    </citation>
    <scope>NUCLEOTIDE SEQUENCE</scope>
    <source>
        <strain evidence="4">RSA 861</strain>
    </source>
</reference>
<evidence type="ECO:0000313" key="5">
    <source>
        <dbReference type="Proteomes" id="UP001150569"/>
    </source>
</evidence>
<keyword evidence="2" id="KW-0732">Signal</keyword>
<dbReference type="InterPro" id="IPR035940">
    <property type="entry name" value="CAP_sf"/>
</dbReference>
<organism evidence="4 5">
    <name type="scientific">Tieghemiomyces parasiticus</name>
    <dbReference type="NCBI Taxonomy" id="78921"/>
    <lineage>
        <taxon>Eukaryota</taxon>
        <taxon>Fungi</taxon>
        <taxon>Fungi incertae sedis</taxon>
        <taxon>Zoopagomycota</taxon>
        <taxon>Kickxellomycotina</taxon>
        <taxon>Dimargaritomycetes</taxon>
        <taxon>Dimargaritales</taxon>
        <taxon>Dimargaritaceae</taxon>
        <taxon>Tieghemiomyces</taxon>
    </lineage>
</organism>
<accession>A0A9W7ZYF3</accession>
<dbReference type="Gene3D" id="3.40.33.10">
    <property type="entry name" value="CAP"/>
    <property type="match status" value="1"/>
</dbReference>
<protein>
    <recommendedName>
        <fullName evidence="3">SCP domain-containing protein</fullName>
    </recommendedName>
</protein>
<sequence>MRVGLTLLVAIIPWLIGKGQAERLNMLKMACLVNQERTQRGLQPLRIDASLMDVATGHSRYQSRVGVMTHDDDAGGVGDRVHQNGFDWSTVAENVAEGYPDEDRAMIGWMNSPGHRANILDPGYTHFGAARKEDYWTQVFARPHSQYKAANTGSVSRLQPADAPVCPTAADIEPELLARIQDENSGSLSSDDMPTSTPLHVQPVPEPSPEPAPPTTTPLHVQPAAEPSPEPAPPTTGLSVIQSESEAPLTLSGAPAPEVPGRVSQEGDRANLPLSRPPPLNHMTSFHHNRPQQSQENKAQRGTFQTPAAVEADDERGAETTDSMPMTSPVRFSPTVEPAMDYVASAEDPLIPSTATEDAQLVAEPEVESSTVSPMHYHPPPLENAGVLSQDTMEVSLGFAPQDHGGKPLLKWLHSGLFDGSHFLRRRSTLPQPYRQNPSYIAHTTRPVGTRGRNGPTL</sequence>
<evidence type="ECO:0000256" key="2">
    <source>
        <dbReference type="SAM" id="SignalP"/>
    </source>
</evidence>
<feature type="domain" description="SCP" evidence="3">
    <location>
        <begin position="32"/>
        <end position="135"/>
    </location>
</feature>